<dbReference type="RefSeq" id="WP_091990703.1">
    <property type="nucleotide sequence ID" value="NZ_FOLO01000065.1"/>
</dbReference>
<keyword evidence="1" id="KW-0812">Transmembrane</keyword>
<protein>
    <submittedName>
        <fullName evidence="2">Uncharacterized protein</fullName>
    </submittedName>
</protein>
<feature type="transmembrane region" description="Helical" evidence="1">
    <location>
        <begin position="27"/>
        <end position="46"/>
    </location>
</feature>
<keyword evidence="1" id="KW-0472">Membrane</keyword>
<evidence type="ECO:0000256" key="1">
    <source>
        <dbReference type="SAM" id="Phobius"/>
    </source>
</evidence>
<dbReference type="Proteomes" id="UP000198862">
    <property type="component" value="Unassembled WGS sequence"/>
</dbReference>
<dbReference type="EMBL" id="FOLO01000065">
    <property type="protein sequence ID" value="SFD52717.1"/>
    <property type="molecule type" value="Genomic_DNA"/>
</dbReference>
<keyword evidence="1" id="KW-1133">Transmembrane helix</keyword>
<keyword evidence="3" id="KW-1185">Reference proteome</keyword>
<dbReference type="OrthoDB" id="5772022at2"/>
<evidence type="ECO:0000313" key="2">
    <source>
        <dbReference type="EMBL" id="SFD52717.1"/>
    </source>
</evidence>
<accession>A0A1I1T220</accession>
<evidence type="ECO:0000313" key="3">
    <source>
        <dbReference type="Proteomes" id="UP000198862"/>
    </source>
</evidence>
<name>A0A1I1T220_9GAMM</name>
<dbReference type="STRING" id="1123010.SAMN02745724_04764"/>
<organism evidence="2 3">
    <name type="scientific">Pseudoalteromonas denitrificans DSM 6059</name>
    <dbReference type="NCBI Taxonomy" id="1123010"/>
    <lineage>
        <taxon>Bacteria</taxon>
        <taxon>Pseudomonadati</taxon>
        <taxon>Pseudomonadota</taxon>
        <taxon>Gammaproteobacteria</taxon>
        <taxon>Alteromonadales</taxon>
        <taxon>Pseudoalteromonadaceae</taxon>
        <taxon>Pseudoalteromonas</taxon>
    </lineage>
</organism>
<gene>
    <name evidence="2" type="ORF">SAMN02745724_04764</name>
</gene>
<reference evidence="2 3" key="1">
    <citation type="submission" date="2016-10" db="EMBL/GenBank/DDBJ databases">
        <authorList>
            <person name="de Groot N.N."/>
        </authorList>
    </citation>
    <scope>NUCLEOTIDE SEQUENCE [LARGE SCALE GENOMIC DNA]</scope>
    <source>
        <strain evidence="2 3">DSM 6059</strain>
    </source>
</reference>
<proteinExistence type="predicted"/>
<sequence>MIILASLFFAISLYILAFKRGMPTKRWFALGGILGPLAFLMFNVHYRRALVRCIGEQCILWRP</sequence>
<dbReference type="AlphaFoldDB" id="A0A1I1T220"/>